<gene>
    <name evidence="1" type="ORF">NUW54_g8800</name>
</gene>
<name>A0ACC1PC16_9APHY</name>
<sequence length="208" mass="22726">MAEIEAALAEERESRNGLAWKEAFLERGNLIWFVIAVVIFMLQQWSGQNSVGYYAPQIFSSLRYTGTSSSLLASGIYGIVKVVTTAIFVFFLADTLGRSLSLLLSSLEMSILFFIIGALLKSFSPPASASGDPPPASKAMAAMLYIYVLMYSLGWGPIPWVYVADIFSTRTHHYGLAAASASQWLFSELMNYAADSLSHIAFSTQTSS</sequence>
<dbReference type="EMBL" id="JANSHE010002802">
    <property type="protein sequence ID" value="KAJ2989388.1"/>
    <property type="molecule type" value="Genomic_DNA"/>
</dbReference>
<organism evidence="1 2">
    <name type="scientific">Trametes sanguinea</name>
    <dbReference type="NCBI Taxonomy" id="158606"/>
    <lineage>
        <taxon>Eukaryota</taxon>
        <taxon>Fungi</taxon>
        <taxon>Dikarya</taxon>
        <taxon>Basidiomycota</taxon>
        <taxon>Agaricomycotina</taxon>
        <taxon>Agaricomycetes</taxon>
        <taxon>Polyporales</taxon>
        <taxon>Polyporaceae</taxon>
        <taxon>Trametes</taxon>
    </lineage>
</organism>
<proteinExistence type="predicted"/>
<evidence type="ECO:0000313" key="2">
    <source>
        <dbReference type="Proteomes" id="UP001144978"/>
    </source>
</evidence>
<keyword evidence="2" id="KW-1185">Reference proteome</keyword>
<protein>
    <submittedName>
        <fullName evidence="1">Uncharacterized protein</fullName>
    </submittedName>
</protein>
<comment type="caution">
    <text evidence="1">The sequence shown here is derived from an EMBL/GenBank/DDBJ whole genome shotgun (WGS) entry which is preliminary data.</text>
</comment>
<reference evidence="1" key="1">
    <citation type="submission" date="2022-08" db="EMBL/GenBank/DDBJ databases">
        <title>Genome Sequence of Pycnoporus sanguineus.</title>
        <authorList>
            <person name="Buettner E."/>
        </authorList>
    </citation>
    <scope>NUCLEOTIDE SEQUENCE</scope>
    <source>
        <strain evidence="1">CG-C14</strain>
    </source>
</reference>
<evidence type="ECO:0000313" key="1">
    <source>
        <dbReference type="EMBL" id="KAJ2989388.1"/>
    </source>
</evidence>
<accession>A0ACC1PC16</accession>
<dbReference type="Proteomes" id="UP001144978">
    <property type="component" value="Unassembled WGS sequence"/>
</dbReference>